<keyword evidence="2" id="KW-0812">Transmembrane</keyword>
<evidence type="ECO:0008006" key="5">
    <source>
        <dbReference type="Google" id="ProtNLM"/>
    </source>
</evidence>
<dbReference type="EMBL" id="CAXAMN010024550">
    <property type="protein sequence ID" value="CAK9087555.1"/>
    <property type="molecule type" value="Genomic_DNA"/>
</dbReference>
<evidence type="ECO:0000313" key="3">
    <source>
        <dbReference type="EMBL" id="CAK9087555.1"/>
    </source>
</evidence>
<keyword evidence="2" id="KW-1133">Transmembrane helix</keyword>
<keyword evidence="2" id="KW-0472">Membrane</keyword>
<gene>
    <name evidence="3" type="ORF">CCMP2556_LOCUS42322</name>
</gene>
<organism evidence="3 4">
    <name type="scientific">Durusdinium trenchii</name>
    <dbReference type="NCBI Taxonomy" id="1381693"/>
    <lineage>
        <taxon>Eukaryota</taxon>
        <taxon>Sar</taxon>
        <taxon>Alveolata</taxon>
        <taxon>Dinophyceae</taxon>
        <taxon>Suessiales</taxon>
        <taxon>Symbiodiniaceae</taxon>
        <taxon>Durusdinium</taxon>
    </lineage>
</organism>
<comment type="caution">
    <text evidence="3">The sequence shown here is derived from an EMBL/GenBank/DDBJ whole genome shotgun (WGS) entry which is preliminary data.</text>
</comment>
<feature type="region of interest" description="Disordered" evidence="1">
    <location>
        <begin position="1"/>
        <end position="41"/>
    </location>
</feature>
<evidence type="ECO:0000313" key="4">
    <source>
        <dbReference type="Proteomes" id="UP001642484"/>
    </source>
</evidence>
<feature type="transmembrane region" description="Helical" evidence="2">
    <location>
        <begin position="92"/>
        <end position="111"/>
    </location>
</feature>
<protein>
    <recommendedName>
        <fullName evidence="5">EF-hand domain-containing protein</fullName>
    </recommendedName>
</protein>
<accession>A0ABP0QH14</accession>
<dbReference type="InterPro" id="IPR018247">
    <property type="entry name" value="EF_Hand_1_Ca_BS"/>
</dbReference>
<feature type="region of interest" description="Disordered" evidence="1">
    <location>
        <begin position="566"/>
        <end position="595"/>
    </location>
</feature>
<dbReference type="Proteomes" id="UP001642484">
    <property type="component" value="Unassembled WGS sequence"/>
</dbReference>
<evidence type="ECO:0000256" key="1">
    <source>
        <dbReference type="SAM" id="MobiDB-lite"/>
    </source>
</evidence>
<proteinExistence type="predicted"/>
<reference evidence="3 4" key="1">
    <citation type="submission" date="2024-02" db="EMBL/GenBank/DDBJ databases">
        <authorList>
            <person name="Chen Y."/>
            <person name="Shah S."/>
            <person name="Dougan E. K."/>
            <person name="Thang M."/>
            <person name="Chan C."/>
        </authorList>
    </citation>
    <scope>NUCLEOTIDE SEQUENCE [LARGE SCALE GENOMIC DNA]</scope>
</reference>
<feature type="compositionally biased region" description="Low complexity" evidence="1">
    <location>
        <begin position="573"/>
        <end position="595"/>
    </location>
</feature>
<name>A0ABP0QH14_9DINO</name>
<evidence type="ECO:0000256" key="2">
    <source>
        <dbReference type="SAM" id="Phobius"/>
    </source>
</evidence>
<sequence length="741" mass="80534">MAQASTAVAPDDVLVEENKKEDEAPPATPEEAQAEENGEEQVVSIPRKTFFVDEEELEETERKTLLQRINDWASSGVVYLPKSVDIANKRVNIVYCFLEIVVLALTIWYFVQRPEQYSVSLTPDAQVTFCGSRCEPLPSRMDAMTDQDSSSYCGSLTYTNGADSYGPFECLRRCGHPNSTTHCLQPSELLRISGEEAFVPTSYRLTDTLQAVNGSCAMGYTLQSSVCVWQQDYFVPAIEKLAVSFNHQFVVYPVYNSLSFMERAPPLKAHSGAYKSQGWDVGLLSVLFSPSGAEVKRFQPGQGVTLTLEEILQAAYVEGADSIGLDSVYSRADAAVSSLPARLTGLAVRTVRATRDAPDGTGQSCPAQISPAMGTGRRVLRLARVLLLALPGALAAQCLEEELQLLQTHAEAAASKESLWAQEVFADASFYQVMSSCDGGSQSRISQDCWNSKFARFDHNGDGVIDAEDLHHEETNRLGGGAPPHRSHAPMANFTRQEVRAGLALAAQWFPEQASRLITHATLITELLLQEDQLGIDLSKVPEPPDPLPKLKGYFAKDVKGRALSALGTSEHATTTATAKSTTSAAPTAAPNTTAPSSACEMAVFKVGTSSANLILGILGVSTPSHQLMEDLLEKHTVVIQRIISVVQEKEVQDNAGVALKVWQIFDILHEEQIFRKILEEDLKDMSWWQAALVIARVGATVASWYASGTALLLLQIGLAVPSAVDLVEGLKDVHGECHVF</sequence>
<keyword evidence="4" id="KW-1185">Reference proteome</keyword>
<dbReference type="PROSITE" id="PS00018">
    <property type="entry name" value="EF_HAND_1"/>
    <property type="match status" value="1"/>
</dbReference>